<dbReference type="InterPro" id="IPR038397">
    <property type="entry name" value="TBCC_N_sf"/>
</dbReference>
<dbReference type="SMART" id="SM00673">
    <property type="entry name" value="CARP"/>
    <property type="match status" value="2"/>
</dbReference>
<evidence type="ECO:0000256" key="1">
    <source>
        <dbReference type="ARBA" id="ARBA00004496"/>
    </source>
</evidence>
<dbReference type="GO" id="GO:0015631">
    <property type="term" value="F:tubulin binding"/>
    <property type="evidence" value="ECO:0007669"/>
    <property type="project" value="InterPro"/>
</dbReference>
<feature type="domain" description="C-CAP/cofactor C-like" evidence="7">
    <location>
        <begin position="158"/>
        <end position="310"/>
    </location>
</feature>
<dbReference type="Gene3D" id="1.20.58.1250">
    <property type="entry name" value="Tubulin Binding Cofactor C, N-terminal domain"/>
    <property type="match status" value="1"/>
</dbReference>
<dbReference type="InterPro" id="IPR027684">
    <property type="entry name" value="TBCC"/>
</dbReference>
<dbReference type="FunFam" id="2.160.20.70:FF:000007">
    <property type="entry name" value="tubulin-specific chaperone C"/>
    <property type="match status" value="1"/>
</dbReference>
<evidence type="ECO:0000313" key="8">
    <source>
        <dbReference type="EMBL" id="JAS67059.1"/>
    </source>
</evidence>
<dbReference type="GO" id="GO:0007023">
    <property type="term" value="P:post-chaperonin tubulin folding pathway"/>
    <property type="evidence" value="ECO:0007669"/>
    <property type="project" value="InterPro"/>
</dbReference>
<keyword evidence="4" id="KW-0007">Acetylation</keyword>
<proteinExistence type="inferred from homology"/>
<comment type="subunit">
    <text evidence="6">Supercomplex made of cofactors A to E. Cofactors A and D function by capturing and stabilizing tubulin in a quasi-native conformation. Cofactor E binds to the cofactor D-tubulin complex; interaction with cofactor C then causes the release of tubulin polypeptides that are committed to the native state.</text>
</comment>
<reference evidence="8" key="1">
    <citation type="submission" date="2015-11" db="EMBL/GenBank/DDBJ databases">
        <title>De novo transcriptome assembly of four potential Pierce s Disease insect vectors from Arizona vineyards.</title>
        <authorList>
            <person name="Tassone E.E."/>
        </authorList>
    </citation>
    <scope>NUCLEOTIDE SEQUENCE</scope>
</reference>
<evidence type="ECO:0000256" key="5">
    <source>
        <dbReference type="ARBA" id="ARBA00023186"/>
    </source>
</evidence>
<dbReference type="InterPro" id="IPR016098">
    <property type="entry name" value="CAP/MinC_C"/>
</dbReference>
<keyword evidence="3" id="KW-0963">Cytoplasm</keyword>
<dbReference type="Gene3D" id="2.160.20.70">
    <property type="match status" value="1"/>
</dbReference>
<dbReference type="PANTHER" id="PTHR15139">
    <property type="entry name" value="TUBULIN FOLDING COFACTOR C"/>
    <property type="match status" value="1"/>
</dbReference>
<dbReference type="InterPro" id="IPR017901">
    <property type="entry name" value="C-CAP_CF_C-like"/>
</dbReference>
<evidence type="ECO:0000259" key="7">
    <source>
        <dbReference type="PROSITE" id="PS51329"/>
    </source>
</evidence>
<comment type="subcellular location">
    <subcellularLocation>
        <location evidence="1">Cytoplasm</location>
    </subcellularLocation>
</comment>
<dbReference type="GO" id="GO:0005737">
    <property type="term" value="C:cytoplasm"/>
    <property type="evidence" value="ECO:0007669"/>
    <property type="project" value="UniProtKB-SubCell"/>
</dbReference>
<dbReference type="EMBL" id="GECZ01002710">
    <property type="protein sequence ID" value="JAS67059.1"/>
    <property type="molecule type" value="Transcribed_RNA"/>
</dbReference>
<dbReference type="PANTHER" id="PTHR15139:SF0">
    <property type="entry name" value="TUBULIN-SPECIFIC CHAPERONE C"/>
    <property type="match status" value="1"/>
</dbReference>
<dbReference type="PROSITE" id="PS51329">
    <property type="entry name" value="C_CAP_COFACTOR_C"/>
    <property type="match status" value="1"/>
</dbReference>
<protein>
    <recommendedName>
        <fullName evidence="7">C-CAP/cofactor C-like domain-containing protein</fullName>
    </recommendedName>
</protein>
<evidence type="ECO:0000256" key="6">
    <source>
        <dbReference type="ARBA" id="ARBA00026055"/>
    </source>
</evidence>
<dbReference type="InterPro" id="IPR012945">
    <property type="entry name" value="Tubulin-bd_cofactor_C_dom"/>
</dbReference>
<dbReference type="Pfam" id="PF16752">
    <property type="entry name" value="TBCC_N"/>
    <property type="match status" value="1"/>
</dbReference>
<comment type="similarity">
    <text evidence="2">Belongs to the TBCC family.</text>
</comment>
<dbReference type="Pfam" id="PF07986">
    <property type="entry name" value="TBCC"/>
    <property type="match status" value="1"/>
</dbReference>
<evidence type="ECO:0000256" key="4">
    <source>
        <dbReference type="ARBA" id="ARBA00022990"/>
    </source>
</evidence>
<dbReference type="GO" id="GO:0007021">
    <property type="term" value="P:tubulin complex assembly"/>
    <property type="evidence" value="ECO:0007669"/>
    <property type="project" value="TreeGrafter"/>
</dbReference>
<evidence type="ECO:0000256" key="2">
    <source>
        <dbReference type="ARBA" id="ARBA00008848"/>
    </source>
</evidence>
<sequence>MMDKVVQDSRDNLRDVLLQRDQDRKEKIKNLKEEKQLSDPNQTQIFNDSFENQHQNILEKIKLIEERKIDQECLLNYFNDVNKDIHALNRHLSTSTKFLSNFSVRRGLKTMEEIENKIKDLEAELFPRKKFGFKAQKAKTTNTTNKDKVKESVDVVDAEVKKVISFSTITCGFSNEKDKTLKLDSEEITKKDIELSGLENCTVLLFGNPITVQISNVSRCKILCGPVSTSVLVEDCKDCDLVLACQQLRIHSTQDSKFYIHVTSKAIIEDSTGVQFAPYNLDYSGIKEHFDISGLDWSVNKWRDIDDFNWLTFSVPSPNWKEIPEESRIQKWPL</sequence>
<accession>A0A1B6GXB1</accession>
<dbReference type="AlphaFoldDB" id="A0A1B6GXB1"/>
<name>A0A1B6GXB1_9HEMI</name>
<evidence type="ECO:0000256" key="3">
    <source>
        <dbReference type="ARBA" id="ARBA00022490"/>
    </source>
</evidence>
<organism evidence="8">
    <name type="scientific">Cuerna arida</name>
    <dbReference type="NCBI Taxonomy" id="1464854"/>
    <lineage>
        <taxon>Eukaryota</taxon>
        <taxon>Metazoa</taxon>
        <taxon>Ecdysozoa</taxon>
        <taxon>Arthropoda</taxon>
        <taxon>Hexapoda</taxon>
        <taxon>Insecta</taxon>
        <taxon>Pterygota</taxon>
        <taxon>Neoptera</taxon>
        <taxon>Paraneoptera</taxon>
        <taxon>Hemiptera</taxon>
        <taxon>Auchenorrhyncha</taxon>
        <taxon>Membracoidea</taxon>
        <taxon>Cicadellidae</taxon>
        <taxon>Cicadellinae</taxon>
        <taxon>Proconiini</taxon>
        <taxon>Cuerna</taxon>
    </lineage>
</organism>
<dbReference type="InterPro" id="IPR031925">
    <property type="entry name" value="TBCC_N"/>
</dbReference>
<gene>
    <name evidence="8" type="ORF">g.26772</name>
</gene>
<dbReference type="InterPro" id="IPR006599">
    <property type="entry name" value="CARP_motif"/>
</dbReference>
<keyword evidence="5" id="KW-0143">Chaperone</keyword>